<sequence length="60" mass="7226">MKTNRDDTKNIEAKRLEQIRYIMEHWDELPEGLQGRFRGTIETAQDFLKEKINQPTHIKN</sequence>
<comment type="caution">
    <text evidence="1">The sequence shown here is derived from an EMBL/GenBank/DDBJ whole genome shotgun (WGS) entry which is preliminary data.</text>
</comment>
<reference evidence="1" key="1">
    <citation type="submission" date="2023-01" db="EMBL/GenBank/DDBJ databases">
        <title>Human gut microbiome strain richness.</title>
        <authorList>
            <person name="Chen-Liaw A."/>
        </authorList>
    </citation>
    <scope>NUCLEOTIDE SEQUENCE</scope>
    <source>
        <strain evidence="1">B1_m1001713B170214d0_201011</strain>
    </source>
</reference>
<accession>A0AAW6AVB6</accession>
<protein>
    <submittedName>
        <fullName evidence="1">Uncharacterized protein</fullName>
    </submittedName>
</protein>
<proteinExistence type="predicted"/>
<organism evidence="1 2">
    <name type="scientific">Clostridium symbiosum</name>
    <name type="common">Bacteroides symbiosus</name>
    <dbReference type="NCBI Taxonomy" id="1512"/>
    <lineage>
        <taxon>Bacteria</taxon>
        <taxon>Bacillati</taxon>
        <taxon>Bacillota</taxon>
        <taxon>Clostridia</taxon>
        <taxon>Lachnospirales</taxon>
        <taxon>Lachnospiraceae</taxon>
        <taxon>Otoolea</taxon>
    </lineage>
</organism>
<evidence type="ECO:0000313" key="2">
    <source>
        <dbReference type="Proteomes" id="UP001300871"/>
    </source>
</evidence>
<dbReference type="RefSeq" id="WP_144233201.1">
    <property type="nucleotide sequence ID" value="NZ_CABHNX010000224.1"/>
</dbReference>
<evidence type="ECO:0000313" key="1">
    <source>
        <dbReference type="EMBL" id="MDB2000847.1"/>
    </source>
</evidence>
<gene>
    <name evidence="1" type="ORF">PM006_11605</name>
</gene>
<name>A0AAW6AVB6_CLOSY</name>
<dbReference type="AlphaFoldDB" id="A0AAW6AVB6"/>
<dbReference type="Proteomes" id="UP001300871">
    <property type="component" value="Unassembled WGS sequence"/>
</dbReference>
<dbReference type="EMBL" id="JAQLGM010000026">
    <property type="protein sequence ID" value="MDB2000847.1"/>
    <property type="molecule type" value="Genomic_DNA"/>
</dbReference>